<reference evidence="9 11" key="2">
    <citation type="submission" date="2016-10" db="EMBL/GenBank/DDBJ databases">
        <authorList>
            <person name="Varghese N."/>
            <person name="Submissions S."/>
        </authorList>
    </citation>
    <scope>NUCLEOTIDE SEQUENCE [LARGE SCALE GENOMIC DNA]</scope>
    <source>
        <strain evidence="9 11">DSM 6083</strain>
    </source>
</reference>
<evidence type="ECO:0000256" key="6">
    <source>
        <dbReference type="SAM" id="MobiDB-lite"/>
    </source>
</evidence>
<sequence length="707" mass="78975">MQASQWTTEIIAISAVLALASLVIGYFIATLRQGRQIGTLTAQLEQAQQGQASAIAASTALSEQLKAAEARSQELQVAESTLKAKLQAAFDNVTRLNHELQESKDEKAAQNLKLEDVNRQHHETAKRLETAQADSRSLHEQVTDLRDRLSTAQAAITSLQGERDNLKNELASLDASAKVAATGEREAREQLAEIRQQLASRAQQYNELLGRYQPLSNQHAELNTSLQKREELVAELRDRLNAAETVNAQLQTDRDQLKDSLANESKRSQSLATSEREVREQLQDIKAQQVAAAERYEALHARFTAQSSEYTKLKTELDEREASHARELANFEQQKASLSEQFKLLSNEILEAKTQALQESSKLSLSAVMTPFQQSIDTFKREVQEIHHRETTQQGELRKELESLKALNQQITTEAHELSTALRGQKKLQGNWGELVLENVLDRSGLQKGKDYDREVSFTTEAGRQRPDAVVYLPQGKHLIIDAKVSLNAYTRFVNAEDEGERAIALKEHVQAVGNRIKELADRDYYKLPGLNSPDMVFMFIPIESAFVEALKADETLFQRAIENNVLVATPTTLLTSLNIVRQLWRYEDQNKHTAALASRAEAVFKKLNTFLASFEKIKKGLETATEAYVKAEGQLVSGKGNLVKQVGEFKNLAPAIKAQLPAYFADKAALEIDFIPAEQNIEVLTDSADDEELLAEADTETDYETA</sequence>
<feature type="region of interest" description="Disordered" evidence="6">
    <location>
        <begin position="254"/>
        <end position="277"/>
    </location>
</feature>
<dbReference type="EMBL" id="CP007511">
    <property type="protein sequence ID" value="AJE13648.1"/>
    <property type="molecule type" value="Genomic_DNA"/>
</dbReference>
<feature type="transmembrane region" description="Helical" evidence="7">
    <location>
        <begin position="6"/>
        <end position="29"/>
    </location>
</feature>
<comment type="similarity">
    <text evidence="2">Belongs to the RmuC family.</text>
</comment>
<comment type="function">
    <text evidence="1">Involved in DNA recombination.</text>
</comment>
<dbReference type="GeneID" id="77258462"/>
<proteinExistence type="inferred from homology"/>
<dbReference type="GO" id="GO:0006310">
    <property type="term" value="P:DNA recombination"/>
    <property type="evidence" value="ECO:0007669"/>
    <property type="project" value="UniProtKB-KW"/>
</dbReference>
<dbReference type="EMBL" id="FNHO01000001">
    <property type="protein sequence ID" value="SDL93291.1"/>
    <property type="molecule type" value="Genomic_DNA"/>
</dbReference>
<dbReference type="KEGG" id="pbm:CL52_00775"/>
<keyword evidence="4" id="KW-0233">DNA recombination</keyword>
<evidence type="ECO:0000256" key="1">
    <source>
        <dbReference type="ARBA" id="ARBA00003416"/>
    </source>
</evidence>
<feature type="coiled-coil region" evidence="5">
    <location>
        <begin position="394"/>
        <end position="421"/>
    </location>
</feature>
<gene>
    <name evidence="8" type="ORF">CL52_00775</name>
    <name evidence="9" type="ORF">SAMN05660875_101159</name>
</gene>
<keyword evidence="7" id="KW-0812">Transmembrane</keyword>
<keyword evidence="7" id="KW-0472">Membrane</keyword>
<dbReference type="PANTHER" id="PTHR30563">
    <property type="entry name" value="DNA RECOMBINATION PROTEIN RMUC"/>
    <property type="match status" value="1"/>
</dbReference>
<dbReference type="AlphaFoldDB" id="A0A8D3XXV7"/>
<protein>
    <submittedName>
        <fullName evidence="9">DNA recombination protein RmuC</fullName>
    </submittedName>
</protein>
<dbReference type="InterPro" id="IPR003798">
    <property type="entry name" value="DNA_recombination_RmuC"/>
</dbReference>
<evidence type="ECO:0000313" key="11">
    <source>
        <dbReference type="Proteomes" id="UP000182276"/>
    </source>
</evidence>
<evidence type="ECO:0000313" key="9">
    <source>
        <dbReference type="EMBL" id="SDL93291.1"/>
    </source>
</evidence>
<keyword evidence="7" id="KW-1133">Transmembrane helix</keyword>
<keyword evidence="3 5" id="KW-0175">Coiled coil</keyword>
<dbReference type="Proteomes" id="UP000182276">
    <property type="component" value="Unassembled WGS sequence"/>
</dbReference>
<dbReference type="Gene3D" id="1.10.287.1490">
    <property type="match status" value="1"/>
</dbReference>
<dbReference type="Proteomes" id="UP000031271">
    <property type="component" value="Chromosome"/>
</dbReference>
<organism evidence="8 10">
    <name type="scientific">Stutzerimonas balearica DSM 6083</name>
    <dbReference type="NCBI Taxonomy" id="1123016"/>
    <lineage>
        <taxon>Bacteria</taxon>
        <taxon>Pseudomonadati</taxon>
        <taxon>Pseudomonadota</taxon>
        <taxon>Gammaproteobacteria</taxon>
        <taxon>Pseudomonadales</taxon>
        <taxon>Pseudomonadaceae</taxon>
        <taxon>Stutzerimonas</taxon>
    </lineage>
</organism>
<evidence type="ECO:0000256" key="7">
    <source>
        <dbReference type="SAM" id="Phobius"/>
    </source>
</evidence>
<reference evidence="8 10" key="3">
    <citation type="journal article" name="Genome Announc.">
        <title>Complete Genome Sequence of Pseudomonas balearica DSM 6083T.</title>
        <authorList>
            <person name="Bennasar-Figueras A."/>
            <person name="Salva-Serra F."/>
            <person name="Jaen-Luchoro D."/>
            <person name="Segui C."/>
            <person name="Aliaga F."/>
            <person name="Busquets A."/>
            <person name="Gomila M."/>
            <person name="Moore E.R."/>
            <person name="Lalucat J."/>
        </authorList>
    </citation>
    <scope>NUCLEOTIDE SEQUENCE [LARGE SCALE GENOMIC DNA]</scope>
    <source>
        <strain evidence="10">DSM 6083</strain>
        <strain evidence="8">DSM6083</strain>
    </source>
</reference>
<evidence type="ECO:0000313" key="8">
    <source>
        <dbReference type="EMBL" id="AJE13648.1"/>
    </source>
</evidence>
<dbReference type="PANTHER" id="PTHR30563:SF0">
    <property type="entry name" value="DNA RECOMBINATION PROTEIN RMUC"/>
    <property type="match status" value="1"/>
</dbReference>
<reference evidence="10" key="1">
    <citation type="submission" date="2014-03" db="EMBL/GenBank/DDBJ databases">
        <title>Complete genome of Pseudomonas balearica DSM 6083T, a sewage water isolate from an enrichment with 2-methylnaphthalene.</title>
        <authorList>
            <person name="Salva-Serra F."/>
            <person name="Jaen-Luchoro D."/>
            <person name="Busquets A."/>
            <person name="Pena A."/>
            <person name="Gomila M."/>
            <person name="Bosch R."/>
            <person name="Nogales B."/>
            <person name="Garcia-Valdes E."/>
            <person name="Lalucat J."/>
            <person name="Bennasar A."/>
        </authorList>
    </citation>
    <scope>NUCLEOTIDE SEQUENCE [LARGE SCALE GENOMIC DNA]</scope>
    <source>
        <strain evidence="10">DSM 6083</strain>
    </source>
</reference>
<keyword evidence="11" id="KW-1185">Reference proteome</keyword>
<evidence type="ECO:0000256" key="5">
    <source>
        <dbReference type="SAM" id="Coils"/>
    </source>
</evidence>
<evidence type="ECO:0000256" key="3">
    <source>
        <dbReference type="ARBA" id="ARBA00023054"/>
    </source>
</evidence>
<accession>A0A8D3XXV7</accession>
<feature type="coiled-coil region" evidence="5">
    <location>
        <begin position="314"/>
        <end position="355"/>
    </location>
</feature>
<evidence type="ECO:0000256" key="2">
    <source>
        <dbReference type="ARBA" id="ARBA00009840"/>
    </source>
</evidence>
<evidence type="ECO:0000256" key="4">
    <source>
        <dbReference type="ARBA" id="ARBA00023172"/>
    </source>
</evidence>
<evidence type="ECO:0000313" key="10">
    <source>
        <dbReference type="Proteomes" id="UP000031271"/>
    </source>
</evidence>
<dbReference type="RefSeq" id="WP_063613239.1">
    <property type="nucleotide sequence ID" value="NZ_CP007511.1"/>
</dbReference>
<name>A0A8D3XXV7_9GAMM</name>
<dbReference type="Pfam" id="PF02646">
    <property type="entry name" value="RmuC"/>
    <property type="match status" value="1"/>
</dbReference>